<keyword evidence="3" id="KW-0479">Metal-binding</keyword>
<sequence length="422" mass="46851">MLPPCDPAILENNPQFKRLYRNLTTNLLHPDASTRANHAQPARKAVLEYRCTIAIISLYLDSSSNQLDLDGDDVDGADALSLLAPDIDKFYSNLPALIRPFSNAISSSLSALRLIANAGDASNPLSAELSRPRTRARQSMMRAPSLSPQLEDRLRKLRQKQLSELPAARTRMAATAGEVLATRAAVLERTVVLLERAKHGALARATKAKAEHLATVARGMEGKLRMTKLDICATIHTPETLAALSRYRQHLQDTRERLVERKVSALEELKAYEVDDSGVNDRAVTRGRLATGPIGEITRQYGDLIREIEDVRNTPKMADEALSIYDEIEIEDMTFDPVLQIYHYPCPCGDRFEIAIDDLRDGEEIAVCPSCSLMIRVIFDVVRLHVSLSYYHVYIGVLTNMIKDDLPKDDQQQGPGAVAVQA</sequence>
<feature type="domain" description="DPH-type MB" evidence="11">
    <location>
        <begin position="324"/>
        <end position="380"/>
    </location>
</feature>
<evidence type="ECO:0000256" key="9">
    <source>
        <dbReference type="SAM" id="Coils"/>
    </source>
</evidence>
<protein>
    <recommendedName>
        <fullName evidence="7">Diphthamide biosynthesis protein 3</fullName>
    </recommendedName>
</protein>
<evidence type="ECO:0000259" key="11">
    <source>
        <dbReference type="PROSITE" id="PS51074"/>
    </source>
</evidence>
<dbReference type="PANTHER" id="PTHR21454:SF31">
    <property type="entry name" value="DIPHTHAMIDE BIOSYNTHESIS PROTEIN 3"/>
    <property type="match status" value="1"/>
</dbReference>
<dbReference type="PROSITE" id="PS51074">
    <property type="entry name" value="DPH_MB"/>
    <property type="match status" value="1"/>
</dbReference>
<evidence type="ECO:0000256" key="5">
    <source>
        <dbReference type="ARBA" id="ARBA00024032"/>
    </source>
</evidence>
<dbReference type="STRING" id="109264.A0A1F7ZPY2"/>
<dbReference type="Proteomes" id="UP000179179">
    <property type="component" value="Unassembled WGS sequence"/>
</dbReference>
<dbReference type="InterPro" id="IPR044248">
    <property type="entry name" value="DPH3/4-like"/>
</dbReference>
<dbReference type="AlphaFoldDB" id="A0A1F7ZPY2"/>
<gene>
    <name evidence="12" type="ORF">ABOM_010186</name>
</gene>
<comment type="similarity">
    <text evidence="5">Belongs to the DPH3 family.</text>
</comment>
<comment type="caution">
    <text evidence="12">The sequence shown here is derived from an EMBL/GenBank/DDBJ whole genome shotgun (WGS) entry which is preliminary data.</text>
</comment>
<evidence type="ECO:0000256" key="7">
    <source>
        <dbReference type="ARBA" id="ARBA00041070"/>
    </source>
</evidence>
<feature type="region of interest" description="Disordered" evidence="10">
    <location>
        <begin position="123"/>
        <end position="147"/>
    </location>
</feature>
<dbReference type="GO" id="GO:0046872">
    <property type="term" value="F:metal ion binding"/>
    <property type="evidence" value="ECO:0007669"/>
    <property type="project" value="UniProtKB-KW"/>
</dbReference>
<dbReference type="GO" id="GO:0017183">
    <property type="term" value="P:protein histidyl modification to diphthamide"/>
    <property type="evidence" value="ECO:0007669"/>
    <property type="project" value="UniProtKB-UniPathway"/>
</dbReference>
<dbReference type="InterPro" id="IPR007872">
    <property type="entry name" value="DPH_MB_dom"/>
</dbReference>
<evidence type="ECO:0000256" key="2">
    <source>
        <dbReference type="ARBA" id="ARBA00005156"/>
    </source>
</evidence>
<evidence type="ECO:0000313" key="12">
    <source>
        <dbReference type="EMBL" id="OGM41105.1"/>
    </source>
</evidence>
<dbReference type="Pfam" id="PF05207">
    <property type="entry name" value="Zn_ribbon_CSL"/>
    <property type="match status" value="1"/>
</dbReference>
<comment type="cofactor">
    <cofactor evidence="1">
        <name>Fe(2+)</name>
        <dbReference type="ChEBI" id="CHEBI:29033"/>
    </cofactor>
</comment>
<evidence type="ECO:0000256" key="6">
    <source>
        <dbReference type="ARBA" id="ARBA00036267"/>
    </source>
</evidence>
<keyword evidence="9" id="KW-0175">Coiled coil</keyword>
<dbReference type="OrthoDB" id="66964at2759"/>
<dbReference type="EMBL" id="LYCR01000120">
    <property type="protein sequence ID" value="OGM41105.1"/>
    <property type="molecule type" value="Genomic_DNA"/>
</dbReference>
<comment type="pathway">
    <text evidence="2">Protein modification; peptidyl-diphthamide biosynthesis.</text>
</comment>
<dbReference type="PANTHER" id="PTHR21454">
    <property type="entry name" value="DPH3 HOMOLOG-RELATED"/>
    <property type="match status" value="1"/>
</dbReference>
<evidence type="ECO:0000256" key="8">
    <source>
        <dbReference type="ARBA" id="ARBA00048125"/>
    </source>
</evidence>
<keyword evidence="13" id="KW-1185">Reference proteome</keyword>
<dbReference type="InterPro" id="IPR036671">
    <property type="entry name" value="DPH_MB_sf"/>
</dbReference>
<evidence type="ECO:0000313" key="13">
    <source>
        <dbReference type="Proteomes" id="UP000179179"/>
    </source>
</evidence>
<evidence type="ECO:0000256" key="4">
    <source>
        <dbReference type="ARBA" id="ARBA00023004"/>
    </source>
</evidence>
<dbReference type="UniPathway" id="UPA00559"/>
<dbReference type="FunFam" id="3.10.660.10:FF:000001">
    <property type="entry name" value="Diphthamide biosynthesis 3"/>
    <property type="match status" value="1"/>
</dbReference>
<evidence type="ECO:0000256" key="10">
    <source>
        <dbReference type="SAM" id="MobiDB-lite"/>
    </source>
</evidence>
<accession>A0A1F7ZPY2</accession>
<name>A0A1F7ZPY2_9EURO</name>
<evidence type="ECO:0000256" key="3">
    <source>
        <dbReference type="ARBA" id="ARBA00022723"/>
    </source>
</evidence>
<proteinExistence type="inferred from homology"/>
<dbReference type="SUPFAM" id="SSF144217">
    <property type="entry name" value="CSL zinc finger"/>
    <property type="match status" value="1"/>
</dbReference>
<dbReference type="RefSeq" id="XP_022384822.1">
    <property type="nucleotide sequence ID" value="XM_022537314.1"/>
</dbReference>
<organism evidence="12 13">
    <name type="scientific">Aspergillus bombycis</name>
    <dbReference type="NCBI Taxonomy" id="109264"/>
    <lineage>
        <taxon>Eukaryota</taxon>
        <taxon>Fungi</taxon>
        <taxon>Dikarya</taxon>
        <taxon>Ascomycota</taxon>
        <taxon>Pezizomycotina</taxon>
        <taxon>Eurotiomycetes</taxon>
        <taxon>Eurotiomycetidae</taxon>
        <taxon>Eurotiales</taxon>
        <taxon>Aspergillaceae</taxon>
        <taxon>Aspergillus</taxon>
    </lineage>
</organism>
<reference evidence="12 13" key="1">
    <citation type="journal article" date="2016" name="Genome Biol. Evol.">
        <title>Draft genome sequence of an aflatoxigenic Aspergillus species, A. bombycis.</title>
        <authorList>
            <person name="Moore G.G."/>
            <person name="Mack B.M."/>
            <person name="Beltz S.B."/>
            <person name="Gilbert M.K."/>
        </authorList>
    </citation>
    <scope>NUCLEOTIDE SEQUENCE [LARGE SCALE GENOMIC DNA]</scope>
    <source>
        <strain evidence="13">NRRL 26010</strain>
    </source>
</reference>
<keyword evidence="4" id="KW-0408">Iron</keyword>
<feature type="coiled-coil region" evidence="9">
    <location>
        <begin position="248"/>
        <end position="275"/>
    </location>
</feature>
<comment type="catalytic activity">
    <reaction evidence="6">
        <text>[3Fe-4S](1+)-[protein] + Fe(2+)-[Dph3] = [3Fe-4S](0)-[protein] + Fe(3+)-[Dph3]</text>
        <dbReference type="Rhea" id="RHEA:71235"/>
        <dbReference type="Rhea" id="RHEA-COMP:17996"/>
        <dbReference type="Rhea" id="RHEA-COMP:17997"/>
        <dbReference type="Rhea" id="RHEA-COMP:18002"/>
        <dbReference type="Rhea" id="RHEA-COMP:18003"/>
        <dbReference type="ChEBI" id="CHEBI:29033"/>
        <dbReference type="ChEBI" id="CHEBI:29034"/>
        <dbReference type="ChEBI" id="CHEBI:33751"/>
        <dbReference type="ChEBI" id="CHEBI:47402"/>
        <dbReference type="ChEBI" id="CHEBI:83228"/>
    </reaction>
</comment>
<comment type="catalytic activity">
    <reaction evidence="8">
        <text>2 [3Fe-4S](0)-[protein] + 2 Fe(2+)-[Dph3] + NADH = 2 [4Fe-4S](1+)-[protein] + 2 [Dph3] + NAD(+) + H(+)</text>
        <dbReference type="Rhea" id="RHEA:71239"/>
        <dbReference type="Rhea" id="RHEA-COMP:17997"/>
        <dbReference type="Rhea" id="RHEA-COMP:17998"/>
        <dbReference type="Rhea" id="RHEA-COMP:18001"/>
        <dbReference type="Rhea" id="RHEA-COMP:18002"/>
        <dbReference type="ChEBI" id="CHEBI:15378"/>
        <dbReference type="ChEBI" id="CHEBI:29033"/>
        <dbReference type="ChEBI" id="CHEBI:33723"/>
        <dbReference type="ChEBI" id="CHEBI:47402"/>
        <dbReference type="ChEBI" id="CHEBI:57540"/>
        <dbReference type="ChEBI" id="CHEBI:57945"/>
        <dbReference type="ChEBI" id="CHEBI:83228"/>
    </reaction>
</comment>
<dbReference type="Gene3D" id="3.10.660.10">
    <property type="entry name" value="DPH Zinc finger"/>
    <property type="match status" value="1"/>
</dbReference>
<dbReference type="GeneID" id="34453576"/>
<evidence type="ECO:0000256" key="1">
    <source>
        <dbReference type="ARBA" id="ARBA00001954"/>
    </source>
</evidence>